<evidence type="ECO:0000256" key="1">
    <source>
        <dbReference type="ARBA" id="ARBA00022598"/>
    </source>
</evidence>
<dbReference type="Proteomes" id="UP001371456">
    <property type="component" value="Unassembled WGS sequence"/>
</dbReference>
<dbReference type="Gene3D" id="1.10.3260.10">
    <property type="entry name" value="DNA ligase, ATP-dependent, N-terminal domain"/>
    <property type="match status" value="1"/>
</dbReference>
<keyword evidence="1" id="KW-0436">Ligase</keyword>
<organism evidence="4 5">
    <name type="scientific">Solanum bulbocastanum</name>
    <name type="common">Wild potato</name>
    <dbReference type="NCBI Taxonomy" id="147425"/>
    <lineage>
        <taxon>Eukaryota</taxon>
        <taxon>Viridiplantae</taxon>
        <taxon>Streptophyta</taxon>
        <taxon>Embryophyta</taxon>
        <taxon>Tracheophyta</taxon>
        <taxon>Spermatophyta</taxon>
        <taxon>Magnoliopsida</taxon>
        <taxon>eudicotyledons</taxon>
        <taxon>Gunneridae</taxon>
        <taxon>Pentapetalae</taxon>
        <taxon>asterids</taxon>
        <taxon>lamiids</taxon>
        <taxon>Solanales</taxon>
        <taxon>Solanaceae</taxon>
        <taxon>Solanoideae</taxon>
        <taxon>Solaneae</taxon>
        <taxon>Solanum</taxon>
    </lineage>
</organism>
<dbReference type="InterPro" id="IPR029710">
    <property type="entry name" value="LIG4"/>
</dbReference>
<dbReference type="GO" id="GO:0005524">
    <property type="term" value="F:ATP binding"/>
    <property type="evidence" value="ECO:0007669"/>
    <property type="project" value="InterPro"/>
</dbReference>
<dbReference type="PANTHER" id="PTHR45997">
    <property type="entry name" value="DNA LIGASE 4"/>
    <property type="match status" value="1"/>
</dbReference>
<protein>
    <recommendedName>
        <fullName evidence="3">DNA ligase ATP-dependent N-terminal domain-containing protein</fullName>
    </recommendedName>
</protein>
<dbReference type="GO" id="GO:0032807">
    <property type="term" value="C:DNA ligase IV complex"/>
    <property type="evidence" value="ECO:0007669"/>
    <property type="project" value="TreeGrafter"/>
</dbReference>
<comment type="caution">
    <text evidence="4">The sequence shown here is derived from an EMBL/GenBank/DDBJ whole genome shotgun (WGS) entry which is preliminary data.</text>
</comment>
<evidence type="ECO:0000313" key="5">
    <source>
        <dbReference type="Proteomes" id="UP001371456"/>
    </source>
</evidence>
<accession>A0AAN8TQ67</accession>
<dbReference type="InterPro" id="IPR036599">
    <property type="entry name" value="DNA_ligase_N_sf"/>
</dbReference>
<keyword evidence="5" id="KW-1185">Reference proteome</keyword>
<dbReference type="Pfam" id="PF04675">
    <property type="entry name" value="DNA_ligase_A_N"/>
    <property type="match status" value="1"/>
</dbReference>
<evidence type="ECO:0000256" key="2">
    <source>
        <dbReference type="SAM" id="MobiDB-lite"/>
    </source>
</evidence>
<name>A0AAN8TQ67_SOLBU</name>
<dbReference type="GO" id="GO:0006303">
    <property type="term" value="P:double-strand break repair via nonhomologous end joining"/>
    <property type="evidence" value="ECO:0007669"/>
    <property type="project" value="TreeGrafter"/>
</dbReference>
<proteinExistence type="predicted"/>
<dbReference type="AlphaFoldDB" id="A0AAN8TQ67"/>
<dbReference type="EMBL" id="JBANQN010000005">
    <property type="protein sequence ID" value="KAK6789262.1"/>
    <property type="molecule type" value="Genomic_DNA"/>
</dbReference>
<dbReference type="GO" id="GO:0003910">
    <property type="term" value="F:DNA ligase (ATP) activity"/>
    <property type="evidence" value="ECO:0007669"/>
    <property type="project" value="InterPro"/>
</dbReference>
<dbReference type="InterPro" id="IPR012308">
    <property type="entry name" value="DNA_ligase_ATP-dep_N"/>
</dbReference>
<dbReference type="GO" id="GO:0006297">
    <property type="term" value="P:nucleotide-excision repair, DNA gap filling"/>
    <property type="evidence" value="ECO:0007669"/>
    <property type="project" value="TreeGrafter"/>
</dbReference>
<dbReference type="PANTHER" id="PTHR45997:SF1">
    <property type="entry name" value="DNA LIGASE 4"/>
    <property type="match status" value="1"/>
</dbReference>
<sequence length="144" mass="16823">MLLWTYLPQRRTSMSRDSDDARRRKGGPKTGSNVRNFSLVAAEVLQRRHGMAYAGLTIKELNDFLDHLASSENRSKEKKQTETEITKNKKTLKRIWTECSEKKELFLLQHLLELRWPCQWPEKSKKGHEGCVISTWTFNLSQTS</sequence>
<dbReference type="GO" id="GO:0006310">
    <property type="term" value="P:DNA recombination"/>
    <property type="evidence" value="ECO:0007669"/>
    <property type="project" value="InterPro"/>
</dbReference>
<evidence type="ECO:0000313" key="4">
    <source>
        <dbReference type="EMBL" id="KAK6789262.1"/>
    </source>
</evidence>
<dbReference type="GO" id="GO:0003677">
    <property type="term" value="F:DNA binding"/>
    <property type="evidence" value="ECO:0007669"/>
    <property type="project" value="InterPro"/>
</dbReference>
<feature type="region of interest" description="Disordered" evidence="2">
    <location>
        <begin position="14"/>
        <end position="33"/>
    </location>
</feature>
<feature type="domain" description="DNA ligase ATP-dependent N-terminal" evidence="3">
    <location>
        <begin position="19"/>
        <end position="109"/>
    </location>
</feature>
<reference evidence="4 5" key="1">
    <citation type="submission" date="2024-02" db="EMBL/GenBank/DDBJ databases">
        <title>de novo genome assembly of Solanum bulbocastanum strain 11H21.</title>
        <authorList>
            <person name="Hosaka A.J."/>
        </authorList>
    </citation>
    <scope>NUCLEOTIDE SEQUENCE [LARGE SCALE GENOMIC DNA]</scope>
    <source>
        <tissue evidence="4">Young leaves</tissue>
    </source>
</reference>
<evidence type="ECO:0000259" key="3">
    <source>
        <dbReference type="Pfam" id="PF04675"/>
    </source>
</evidence>
<gene>
    <name evidence="4" type="ORF">RDI58_013061</name>
</gene>